<dbReference type="EMBL" id="DACXIC010000013">
    <property type="protein sequence ID" value="HAU4357274.1"/>
    <property type="molecule type" value="Genomic_DNA"/>
</dbReference>
<gene>
    <name evidence="1" type="ORF">F6W21_13160</name>
    <name evidence="2" type="ORF">J7S78_08825</name>
</gene>
<dbReference type="RefSeq" id="WP_004101508.1">
    <property type="nucleotide sequence ID" value="NZ_ABJAKY020000014.1"/>
</dbReference>
<dbReference type="AlphaFoldDB" id="A0AAD3YQJ0"/>
<dbReference type="Proteomes" id="UP000673434">
    <property type="component" value="Unassembled WGS sequence"/>
</dbReference>
<evidence type="ECO:0000313" key="4">
    <source>
        <dbReference type="Proteomes" id="UP000868497"/>
    </source>
</evidence>
<proteinExistence type="predicted"/>
<reference evidence="1" key="1">
    <citation type="journal article" date="2018" name="Genome Biol.">
        <title>SKESA: strategic k-mer extension for scrupulous assemblies.</title>
        <authorList>
            <person name="Souvorov A."/>
            <person name="Agarwala R."/>
            <person name="Lipman D.J."/>
        </authorList>
    </citation>
    <scope>NUCLEOTIDE SEQUENCE</scope>
    <source>
        <strain evidence="1">AUSMDU00005748</strain>
    </source>
</reference>
<evidence type="ECO:0000313" key="3">
    <source>
        <dbReference type="Proteomes" id="UP000673434"/>
    </source>
</evidence>
<comment type="caution">
    <text evidence="1">The sequence shown here is derived from an EMBL/GenBank/DDBJ whole genome shotgun (WGS) entry which is preliminary data.</text>
</comment>
<sequence>MAKGSDLIRVDRTTCGGFICRFTILGVPVAREIDRVTGGQHPGIYTIAGSIPGDSLDGLG</sequence>
<protein>
    <submittedName>
        <fullName evidence="1">Uncharacterized protein</fullName>
    </submittedName>
</protein>
<name>A0AAD3YQJ0_KLEOX</name>
<organism evidence="1 4">
    <name type="scientific">Klebsiella oxytoca</name>
    <dbReference type="NCBI Taxonomy" id="571"/>
    <lineage>
        <taxon>Bacteria</taxon>
        <taxon>Pseudomonadati</taxon>
        <taxon>Pseudomonadota</taxon>
        <taxon>Gammaproteobacteria</taxon>
        <taxon>Enterobacterales</taxon>
        <taxon>Enterobacteriaceae</taxon>
        <taxon>Klebsiella/Raoultella group</taxon>
        <taxon>Klebsiella</taxon>
    </lineage>
</organism>
<dbReference type="Proteomes" id="UP000868497">
    <property type="component" value="Unassembled WGS sequence"/>
</dbReference>
<reference evidence="2 3" key="3">
    <citation type="submission" date="2021-03" db="EMBL/GenBank/DDBJ databases">
        <authorList>
            <person name="Stanton E."/>
        </authorList>
    </citation>
    <scope>NUCLEOTIDE SEQUENCE [LARGE SCALE GENOMIC DNA]</scope>
    <source>
        <strain evidence="2 3">2020EL-00037</strain>
    </source>
</reference>
<evidence type="ECO:0000313" key="1">
    <source>
        <dbReference type="EMBL" id="HAU4357274.1"/>
    </source>
</evidence>
<accession>A0AAD3YQJ0</accession>
<evidence type="ECO:0000313" key="2">
    <source>
        <dbReference type="EMBL" id="MBQ0599897.1"/>
    </source>
</evidence>
<reference evidence="1" key="2">
    <citation type="submission" date="2019-09" db="EMBL/GenBank/DDBJ databases">
        <authorList>
            <consortium name="NCBI Pathogen Detection Project"/>
        </authorList>
    </citation>
    <scope>NUCLEOTIDE SEQUENCE</scope>
    <source>
        <strain evidence="1">AUSMDU00005748</strain>
    </source>
</reference>
<dbReference type="EMBL" id="JAGKON010000007">
    <property type="protein sequence ID" value="MBQ0599897.1"/>
    <property type="molecule type" value="Genomic_DNA"/>
</dbReference>
<keyword evidence="3" id="KW-1185">Reference proteome</keyword>